<evidence type="ECO:0000313" key="2">
    <source>
        <dbReference type="WBParaSite" id="ES5_v2.g27521.t1"/>
    </source>
</evidence>
<accession>A0AC34GCS9</accession>
<organism evidence="1 2">
    <name type="scientific">Panagrolaimus sp. ES5</name>
    <dbReference type="NCBI Taxonomy" id="591445"/>
    <lineage>
        <taxon>Eukaryota</taxon>
        <taxon>Metazoa</taxon>
        <taxon>Ecdysozoa</taxon>
        <taxon>Nematoda</taxon>
        <taxon>Chromadorea</taxon>
        <taxon>Rhabditida</taxon>
        <taxon>Tylenchina</taxon>
        <taxon>Panagrolaimomorpha</taxon>
        <taxon>Panagrolaimoidea</taxon>
        <taxon>Panagrolaimidae</taxon>
        <taxon>Panagrolaimus</taxon>
    </lineage>
</organism>
<reference evidence="2" key="1">
    <citation type="submission" date="2022-11" db="UniProtKB">
        <authorList>
            <consortium name="WormBaseParasite"/>
        </authorList>
    </citation>
    <scope>IDENTIFICATION</scope>
</reference>
<sequence length="230" mass="25786">MYSLPFYFLTTFITAILYSSAIVAARSPPNFELKTQFEASCFPKCSCNQTTVECKNLNEIKTDMFEHILPKIYPELDTVSITGNDLGDLPTDNIFGDRNHTVSITGNDLGDLPTGNIFGDRNRHLKLSLLDLSDNDIRSFTAETFFGAPKVQFLYLRNNEITSVGSKPFDYMPFLRVIDLTAAFAEGVSGKKKAEIIGDMLESGHHFKHLEELVFNANALTKLDSEMFCK</sequence>
<dbReference type="WBParaSite" id="ES5_v2.g27521.t1">
    <property type="protein sequence ID" value="ES5_v2.g27521.t1"/>
    <property type="gene ID" value="ES5_v2.g27521"/>
</dbReference>
<name>A0AC34GCS9_9BILA</name>
<proteinExistence type="predicted"/>
<protein>
    <submittedName>
        <fullName evidence="2">Uncharacterized protein</fullName>
    </submittedName>
</protein>
<dbReference type="Proteomes" id="UP000887579">
    <property type="component" value="Unplaced"/>
</dbReference>
<evidence type="ECO:0000313" key="1">
    <source>
        <dbReference type="Proteomes" id="UP000887579"/>
    </source>
</evidence>